<accession>A0A517W2P2</accession>
<gene>
    <name evidence="1" type="ORF">V144x_50530</name>
</gene>
<dbReference type="EMBL" id="CP037920">
    <property type="protein sequence ID" value="QDT99541.1"/>
    <property type="molecule type" value="Genomic_DNA"/>
</dbReference>
<protein>
    <submittedName>
        <fullName evidence="1">Uncharacterized protein</fullName>
    </submittedName>
</protein>
<dbReference type="AlphaFoldDB" id="A0A517W2P2"/>
<dbReference type="KEGG" id="gaw:V144x_50530"/>
<sequence>MIFIQIAAWRIESDDEIAQQEFESEWRPALREFFYTPYVRDVRCRRLMSQTNSRFEQ</sequence>
<dbReference type="Proteomes" id="UP000318704">
    <property type="component" value="Chromosome"/>
</dbReference>
<name>A0A517W2P2_9PLAN</name>
<proteinExistence type="predicted"/>
<evidence type="ECO:0000313" key="1">
    <source>
        <dbReference type="EMBL" id="QDT99541.1"/>
    </source>
</evidence>
<evidence type="ECO:0000313" key="2">
    <source>
        <dbReference type="Proteomes" id="UP000318704"/>
    </source>
</evidence>
<reference evidence="1 2" key="1">
    <citation type="submission" date="2019-03" db="EMBL/GenBank/DDBJ databases">
        <title>Deep-cultivation of Planctomycetes and their phenomic and genomic characterization uncovers novel biology.</title>
        <authorList>
            <person name="Wiegand S."/>
            <person name="Jogler M."/>
            <person name="Boedeker C."/>
            <person name="Pinto D."/>
            <person name="Vollmers J."/>
            <person name="Rivas-Marin E."/>
            <person name="Kohn T."/>
            <person name="Peeters S.H."/>
            <person name="Heuer A."/>
            <person name="Rast P."/>
            <person name="Oberbeckmann S."/>
            <person name="Bunk B."/>
            <person name="Jeske O."/>
            <person name="Meyerdierks A."/>
            <person name="Storesund J.E."/>
            <person name="Kallscheuer N."/>
            <person name="Luecker S."/>
            <person name="Lage O.M."/>
            <person name="Pohl T."/>
            <person name="Merkel B.J."/>
            <person name="Hornburger P."/>
            <person name="Mueller R.-W."/>
            <person name="Bruemmer F."/>
            <person name="Labrenz M."/>
            <person name="Spormann A.M."/>
            <person name="Op den Camp H."/>
            <person name="Overmann J."/>
            <person name="Amann R."/>
            <person name="Jetten M.S.M."/>
            <person name="Mascher T."/>
            <person name="Medema M.H."/>
            <person name="Devos D.P."/>
            <person name="Kaster A.-K."/>
            <person name="Ovreas L."/>
            <person name="Rohde M."/>
            <person name="Galperin M.Y."/>
            <person name="Jogler C."/>
        </authorList>
    </citation>
    <scope>NUCLEOTIDE SEQUENCE [LARGE SCALE GENOMIC DNA]</scope>
    <source>
        <strain evidence="1 2">V144</strain>
    </source>
</reference>
<organism evidence="1 2">
    <name type="scientific">Gimesia aquarii</name>
    <dbReference type="NCBI Taxonomy" id="2527964"/>
    <lineage>
        <taxon>Bacteria</taxon>
        <taxon>Pseudomonadati</taxon>
        <taxon>Planctomycetota</taxon>
        <taxon>Planctomycetia</taxon>
        <taxon>Planctomycetales</taxon>
        <taxon>Planctomycetaceae</taxon>
        <taxon>Gimesia</taxon>
    </lineage>
</organism>